<reference evidence="2" key="1">
    <citation type="submission" date="2022-11" db="EMBL/GenBank/DDBJ databases">
        <authorList>
            <person name="Petersen C."/>
        </authorList>
    </citation>
    <scope>NUCLEOTIDE SEQUENCE</scope>
    <source>
        <strain evidence="2">IBT 30069</strain>
    </source>
</reference>
<dbReference type="AlphaFoldDB" id="A0A9W9EK75"/>
<feature type="region of interest" description="Disordered" evidence="1">
    <location>
        <begin position="68"/>
        <end position="102"/>
    </location>
</feature>
<sequence length="102" mass="11123">MAEKLASYTVLDPQTDDTIDFLNNFFSVLSISGQGILVSDILATGDNAELRALVESIWTSLVAPMQAQAGRTPQITPSPYQNLENSADDIPSEKLQPLDRSR</sequence>
<protein>
    <submittedName>
        <fullName evidence="2">Uncharacterized protein</fullName>
    </submittedName>
</protein>
<feature type="compositionally biased region" description="Polar residues" evidence="1">
    <location>
        <begin position="69"/>
        <end position="85"/>
    </location>
</feature>
<keyword evidence="3" id="KW-1185">Reference proteome</keyword>
<reference evidence="2" key="2">
    <citation type="journal article" date="2023" name="IMA Fungus">
        <title>Comparative genomic study of the Penicillium genus elucidates a diverse pangenome and 15 lateral gene transfer events.</title>
        <authorList>
            <person name="Petersen C."/>
            <person name="Sorensen T."/>
            <person name="Nielsen M.R."/>
            <person name="Sondergaard T.E."/>
            <person name="Sorensen J.L."/>
            <person name="Fitzpatrick D.A."/>
            <person name="Frisvad J.C."/>
            <person name="Nielsen K.L."/>
        </authorList>
    </citation>
    <scope>NUCLEOTIDE SEQUENCE</scope>
    <source>
        <strain evidence="2">IBT 30069</strain>
    </source>
</reference>
<comment type="caution">
    <text evidence="2">The sequence shown here is derived from an EMBL/GenBank/DDBJ whole genome shotgun (WGS) entry which is preliminary data.</text>
</comment>
<accession>A0A9W9EK75</accession>
<name>A0A9W9EK75_9EURO</name>
<evidence type="ECO:0000256" key="1">
    <source>
        <dbReference type="SAM" id="MobiDB-lite"/>
    </source>
</evidence>
<dbReference type="EMBL" id="JAPQKH010000008">
    <property type="protein sequence ID" value="KAJ5083284.1"/>
    <property type="molecule type" value="Genomic_DNA"/>
</dbReference>
<gene>
    <name evidence="2" type="ORF">N7456_012711</name>
</gene>
<proteinExistence type="predicted"/>
<evidence type="ECO:0000313" key="3">
    <source>
        <dbReference type="Proteomes" id="UP001149165"/>
    </source>
</evidence>
<evidence type="ECO:0000313" key="2">
    <source>
        <dbReference type="EMBL" id="KAJ5083284.1"/>
    </source>
</evidence>
<organism evidence="2 3">
    <name type="scientific">Penicillium angulare</name>
    <dbReference type="NCBI Taxonomy" id="116970"/>
    <lineage>
        <taxon>Eukaryota</taxon>
        <taxon>Fungi</taxon>
        <taxon>Dikarya</taxon>
        <taxon>Ascomycota</taxon>
        <taxon>Pezizomycotina</taxon>
        <taxon>Eurotiomycetes</taxon>
        <taxon>Eurotiomycetidae</taxon>
        <taxon>Eurotiales</taxon>
        <taxon>Aspergillaceae</taxon>
        <taxon>Penicillium</taxon>
    </lineage>
</organism>
<dbReference type="Proteomes" id="UP001149165">
    <property type="component" value="Unassembled WGS sequence"/>
</dbReference>